<protein>
    <submittedName>
        <fullName evidence="2">Uncharacterized protein</fullName>
    </submittedName>
</protein>
<name>A0A0B6YIA1_9EUPU</name>
<gene>
    <name evidence="2" type="primary">ORF25428</name>
</gene>
<feature type="region of interest" description="Disordered" evidence="1">
    <location>
        <begin position="92"/>
        <end position="115"/>
    </location>
</feature>
<evidence type="ECO:0000313" key="2">
    <source>
        <dbReference type="EMBL" id="CEK55526.1"/>
    </source>
</evidence>
<reference evidence="2" key="1">
    <citation type="submission" date="2014-12" db="EMBL/GenBank/DDBJ databases">
        <title>Insight into the proteome of Arion vulgaris.</title>
        <authorList>
            <person name="Aradska J."/>
            <person name="Bulat T."/>
            <person name="Smidak R."/>
            <person name="Sarate P."/>
            <person name="Gangsoo J."/>
            <person name="Sialana F."/>
            <person name="Bilban M."/>
            <person name="Lubec G."/>
        </authorList>
    </citation>
    <scope>NUCLEOTIDE SEQUENCE</scope>
    <source>
        <tissue evidence="2">Skin</tissue>
    </source>
</reference>
<organism evidence="2">
    <name type="scientific">Arion vulgaris</name>
    <dbReference type="NCBI Taxonomy" id="1028688"/>
    <lineage>
        <taxon>Eukaryota</taxon>
        <taxon>Metazoa</taxon>
        <taxon>Spiralia</taxon>
        <taxon>Lophotrochozoa</taxon>
        <taxon>Mollusca</taxon>
        <taxon>Gastropoda</taxon>
        <taxon>Heterobranchia</taxon>
        <taxon>Euthyneura</taxon>
        <taxon>Panpulmonata</taxon>
        <taxon>Eupulmonata</taxon>
        <taxon>Stylommatophora</taxon>
        <taxon>Helicina</taxon>
        <taxon>Arionoidea</taxon>
        <taxon>Arionidae</taxon>
        <taxon>Arion</taxon>
    </lineage>
</organism>
<proteinExistence type="predicted"/>
<feature type="non-terminal residue" evidence="2">
    <location>
        <position position="115"/>
    </location>
</feature>
<evidence type="ECO:0000256" key="1">
    <source>
        <dbReference type="SAM" id="MobiDB-lite"/>
    </source>
</evidence>
<dbReference type="EMBL" id="HACG01008661">
    <property type="protein sequence ID" value="CEK55526.1"/>
    <property type="molecule type" value="Transcribed_RNA"/>
</dbReference>
<feature type="region of interest" description="Disordered" evidence="1">
    <location>
        <begin position="26"/>
        <end position="55"/>
    </location>
</feature>
<dbReference type="AlphaFoldDB" id="A0A0B6YIA1"/>
<accession>A0A0B6YIA1</accession>
<sequence length="115" mass="12809">FIVSAAGFFVNLIGIFIFHHGHAHSGVLDREPENHSRRSRDSQLGHYDIDSSRGSTYQVARDYEYSQTSRHPDVNLVASQTSRHRDVNLVASNHTGNASDNDLKTTITGYSSQAH</sequence>
<feature type="compositionally biased region" description="Basic and acidic residues" evidence="1">
    <location>
        <begin position="27"/>
        <end position="51"/>
    </location>
</feature>
<feature type="non-terminal residue" evidence="2">
    <location>
        <position position="1"/>
    </location>
</feature>